<evidence type="ECO:0000313" key="3">
    <source>
        <dbReference type="EMBL" id="CAA6804882.1"/>
    </source>
</evidence>
<feature type="transmembrane region" description="Helical" evidence="1">
    <location>
        <begin position="12"/>
        <end position="30"/>
    </location>
</feature>
<name>A0A6S6S5E4_9GAMM</name>
<feature type="domain" description="PelB C-terminal" evidence="2">
    <location>
        <begin position="1038"/>
        <end position="1330"/>
    </location>
</feature>
<dbReference type="SUPFAM" id="SSF48452">
    <property type="entry name" value="TPR-like"/>
    <property type="match status" value="1"/>
</dbReference>
<dbReference type="Pfam" id="PF24604">
    <property type="entry name" value="B-barrel_PelB_C"/>
    <property type="match status" value="1"/>
</dbReference>
<dbReference type="Pfam" id="PF13429">
    <property type="entry name" value="TPR_15"/>
    <property type="match status" value="1"/>
</dbReference>
<evidence type="ECO:0000256" key="1">
    <source>
        <dbReference type="SAM" id="Phobius"/>
    </source>
</evidence>
<keyword evidence="1" id="KW-1133">Transmembrane helix</keyword>
<dbReference type="SMART" id="SM00028">
    <property type="entry name" value="TPR"/>
    <property type="match status" value="2"/>
</dbReference>
<protein>
    <recommendedName>
        <fullName evidence="2">PelB C-terminal domain-containing protein</fullName>
    </recommendedName>
</protein>
<keyword evidence="1" id="KW-0812">Transmembrane</keyword>
<gene>
    <name evidence="3" type="ORF">HELGO_WM30294</name>
</gene>
<proteinExistence type="predicted"/>
<dbReference type="InterPro" id="IPR019734">
    <property type="entry name" value="TPR_rpt"/>
</dbReference>
<dbReference type="InterPro" id="IPR011990">
    <property type="entry name" value="TPR-like_helical_dom_sf"/>
</dbReference>
<accession>A0A6S6S5E4</accession>
<dbReference type="EMBL" id="CACVAT010000075">
    <property type="protein sequence ID" value="CAA6804882.1"/>
    <property type="molecule type" value="Genomic_DNA"/>
</dbReference>
<keyword evidence="1" id="KW-0472">Membrane</keyword>
<sequence>MKEKQTNIRPYILPMAALLLSGSTVAMYFMHQHAKKTLSNGLSAQTLKARLANRFIDSYHQVLENPKPDPVETLQLAESLSKNGYWQETRQLLDKHLSHKIPEALQQQVATLRLKNRLNTYYNAVIAEQDAQTPYLEVRDTLLLAATLENPTLPQLKRLASYSADFQLYPQASELYTQLAKKDQSETAKWWAEAAKWAKQAGFMNQAEIYLQQAYENTDNQKTKKLYKYAWLRQAADNGNRNLLSTFFSGEEIATADPDELQQLAEISQKSGQPELTAQLYADLSKTDMPDQAKWLEKSAHWSAQAGLAKQSAELLQQAFQATDNAADQHALLIKIKQAWLEAEYPEKALEQVQKLLEIEDQSASILNEGVQLALATKQYDLAQQWNSELLATTPNDPELLLRQVDIAVLAEDYQAAEEHLQQALKKTPNDIPLMERLAYLAERNNNASLALSTWGGLYKQYKKEEHLNNLVRVSQDHINGLGLEVLLKIAESKPLHEQAVTDVFLTLNKHSPSKAQAFLSDYLKQHRVKKTRHWNLLTGAQLAQGNLNGAIETWVAYEKIAGANAQSRLSRLQLYWDSKQPDKATLLLPQIDKYLTEASSYQLEILLELSKKNKDHQRTLTYSQQLIQNAGNNKDKKTAYLMAQADAWAALNKKDAARNVLLAGWQQLQSPVLLLKAMQDAVDEKDFHKVGEDLKQAKTREQLFELIPQYWAILAEYTKIQKGYMAPHYYQHLLLLAKEPKLRNKAMVQYLDTLAQSDKYGDFDPVFTELDSANLTKPEREQVYKMALDKALERNDQPEFKKLVQKSHAHKLNAATPLLLAQVQQAFNAGNFTKTSQLANEYETQLTGEPQFWAIRTQVALKKNQKQQAKRYLQKTLALEKNPGSMRKNALITYLELLQEDTKPTVFNQILTQLQATKLTAKEKKHVYEIALSRSLKNKDNKQLASLIKQTDRYKIPVNSWLQFASALQLKDKPKLSVLLAGNIKLSVGDRFTALRVLNRDGEAYQLSQHAMHNAPTQKERQQARTLALSLAENRVSSLRTQMQSRQAANHRMQQQNIRYQQGKGIGNTGYGVEVSHVEMKGSTVPNGHLHEKSARFDMDWQKADHHLNAALTITDKNATVRPGATVRYSREFNEHFNASVALGIQENIPDNTSLRANAYQNRVQVNANANLGNNKHLNVSVWQKEYKDWSTRKKMTDGTGATISLLHRKNLADNSQWYTGIQGNVEKYHHREQVNNATLPSDGHSANLLLGYSRGNPGKGIPPQDDQLNYALNLSVGKQWPTNKTTQHLDAAIGKRLSKDDELSLNVFYDKTEKTDDSDYGFMLQYRKWIDL</sequence>
<dbReference type="Gene3D" id="1.25.40.10">
    <property type="entry name" value="Tetratricopeptide repeat domain"/>
    <property type="match status" value="1"/>
</dbReference>
<reference evidence="3" key="1">
    <citation type="submission" date="2020-01" db="EMBL/GenBank/DDBJ databases">
        <authorList>
            <person name="Meier V. D."/>
            <person name="Meier V D."/>
        </authorList>
    </citation>
    <scope>NUCLEOTIDE SEQUENCE</scope>
    <source>
        <strain evidence="3">HLG_WM_MAG_09</strain>
    </source>
</reference>
<dbReference type="InterPro" id="IPR057306">
    <property type="entry name" value="B-barrel_PelB_C"/>
</dbReference>
<evidence type="ECO:0000259" key="2">
    <source>
        <dbReference type="Pfam" id="PF24604"/>
    </source>
</evidence>
<organism evidence="3">
    <name type="scientific">uncultured Thiotrichaceae bacterium</name>
    <dbReference type="NCBI Taxonomy" id="298394"/>
    <lineage>
        <taxon>Bacteria</taxon>
        <taxon>Pseudomonadati</taxon>
        <taxon>Pseudomonadota</taxon>
        <taxon>Gammaproteobacteria</taxon>
        <taxon>Thiotrichales</taxon>
        <taxon>Thiotrichaceae</taxon>
        <taxon>environmental samples</taxon>
    </lineage>
</organism>